<proteinExistence type="predicted"/>
<organism evidence="1 2">
    <name type="scientific">Dallia pectoralis</name>
    <name type="common">Alaska blackfish</name>
    <dbReference type="NCBI Taxonomy" id="75939"/>
    <lineage>
        <taxon>Eukaryota</taxon>
        <taxon>Metazoa</taxon>
        <taxon>Chordata</taxon>
        <taxon>Craniata</taxon>
        <taxon>Vertebrata</taxon>
        <taxon>Euteleostomi</taxon>
        <taxon>Actinopterygii</taxon>
        <taxon>Neopterygii</taxon>
        <taxon>Teleostei</taxon>
        <taxon>Protacanthopterygii</taxon>
        <taxon>Esociformes</taxon>
        <taxon>Umbridae</taxon>
        <taxon>Dallia</taxon>
    </lineage>
</organism>
<dbReference type="Proteomes" id="UP001157502">
    <property type="component" value="Chromosome 31"/>
</dbReference>
<reference evidence="1" key="1">
    <citation type="submission" date="2021-05" db="EMBL/GenBank/DDBJ databases">
        <authorList>
            <person name="Pan Q."/>
            <person name="Jouanno E."/>
            <person name="Zahm M."/>
            <person name="Klopp C."/>
            <person name="Cabau C."/>
            <person name="Louis A."/>
            <person name="Berthelot C."/>
            <person name="Parey E."/>
            <person name="Roest Crollius H."/>
            <person name="Montfort J."/>
            <person name="Robinson-Rechavi M."/>
            <person name="Bouchez O."/>
            <person name="Lampietro C."/>
            <person name="Lopez Roques C."/>
            <person name="Donnadieu C."/>
            <person name="Postlethwait J."/>
            <person name="Bobe J."/>
            <person name="Dillon D."/>
            <person name="Chandos A."/>
            <person name="von Hippel F."/>
            <person name="Guiguen Y."/>
        </authorList>
    </citation>
    <scope>NUCLEOTIDE SEQUENCE</scope>
    <source>
        <strain evidence="1">YG-Jan2019</strain>
    </source>
</reference>
<gene>
    <name evidence="1" type="ORF">DPEC_G00323220</name>
</gene>
<name>A0ACC2FAN1_DALPE</name>
<sequence>MAFNGCCTMFWFLIFIWIVQVGSVPIQYLINTITVPVKGYSTSKGLPRIEPPETVQEYADIEQAVVEGDLLLPDDRLAVDSLWPATDGVTSIPYKLNKSLDKRKGTILAAFKMITDQTCIRFHEYTNEENYINIIPGKGCASYVGFQGGAQPVFFDKSCTTGNLCHEIMHALGLHHEHTRPDRDRYITIQWDEVVPDKKDNFNIKKGNTQNLDYDPESIMHYGTSYFSVNGKPTIIPKDDDIHMGQRIYLSPWI</sequence>
<protein>
    <submittedName>
        <fullName evidence="1">Uncharacterized protein</fullName>
    </submittedName>
</protein>
<evidence type="ECO:0000313" key="1">
    <source>
        <dbReference type="EMBL" id="KAJ7988407.1"/>
    </source>
</evidence>
<evidence type="ECO:0000313" key="2">
    <source>
        <dbReference type="Proteomes" id="UP001157502"/>
    </source>
</evidence>
<accession>A0ACC2FAN1</accession>
<dbReference type="EMBL" id="CM055758">
    <property type="protein sequence ID" value="KAJ7988407.1"/>
    <property type="molecule type" value="Genomic_DNA"/>
</dbReference>
<comment type="caution">
    <text evidence="1">The sequence shown here is derived from an EMBL/GenBank/DDBJ whole genome shotgun (WGS) entry which is preliminary data.</text>
</comment>
<keyword evidence="2" id="KW-1185">Reference proteome</keyword>